<keyword evidence="5" id="KW-0406">Ion transport</keyword>
<reference evidence="11 12" key="1">
    <citation type="submission" date="2016-03" db="EMBL/GenBank/DDBJ databases">
        <authorList>
            <person name="Ploux O."/>
        </authorList>
    </citation>
    <scope>NUCLEOTIDE SEQUENCE [LARGE SCALE GENOMIC DNA]</scope>
    <source>
        <strain evidence="11 12">UAMH 11012</strain>
    </source>
</reference>
<dbReference type="GO" id="GO:0030003">
    <property type="term" value="P:intracellular monoatomic cation homeostasis"/>
    <property type="evidence" value="ECO:0007669"/>
    <property type="project" value="UniProtKB-ARBA"/>
</dbReference>
<dbReference type="AlphaFoldDB" id="A0A1L7XAW6"/>
<dbReference type="FunFam" id="3.30.70.1350:FF:000001">
    <property type="entry name" value="Metal tolerance protein 11"/>
    <property type="match status" value="1"/>
</dbReference>
<keyword evidence="6 8" id="KW-0472">Membrane</keyword>
<evidence type="ECO:0000256" key="1">
    <source>
        <dbReference type="ARBA" id="ARBA00004127"/>
    </source>
</evidence>
<evidence type="ECO:0000256" key="3">
    <source>
        <dbReference type="ARBA" id="ARBA00022692"/>
    </source>
</evidence>
<feature type="compositionally biased region" description="Polar residues" evidence="7">
    <location>
        <begin position="31"/>
        <end position="41"/>
    </location>
</feature>
<dbReference type="GO" id="GO:0098771">
    <property type="term" value="P:inorganic ion homeostasis"/>
    <property type="evidence" value="ECO:0007669"/>
    <property type="project" value="UniProtKB-ARBA"/>
</dbReference>
<feature type="transmembrane region" description="Helical" evidence="8">
    <location>
        <begin position="275"/>
        <end position="296"/>
    </location>
</feature>
<dbReference type="STRING" id="576137.A0A1L7XAW6"/>
<evidence type="ECO:0000256" key="4">
    <source>
        <dbReference type="ARBA" id="ARBA00022989"/>
    </source>
</evidence>
<dbReference type="InterPro" id="IPR050291">
    <property type="entry name" value="CDF_Transporter"/>
</dbReference>
<dbReference type="EMBL" id="FJOG01000020">
    <property type="protein sequence ID" value="CZR62136.1"/>
    <property type="molecule type" value="Genomic_DNA"/>
</dbReference>
<keyword evidence="2" id="KW-0813">Transport</keyword>
<feature type="transmembrane region" description="Helical" evidence="8">
    <location>
        <begin position="194"/>
        <end position="215"/>
    </location>
</feature>
<keyword evidence="4 8" id="KW-1133">Transmembrane helix</keyword>
<feature type="domain" description="Cation efflux protein transmembrane" evidence="9">
    <location>
        <begin position="172"/>
        <end position="359"/>
    </location>
</feature>
<dbReference type="Pfam" id="PF16916">
    <property type="entry name" value="ZT_dimer"/>
    <property type="match status" value="1"/>
</dbReference>
<evidence type="ECO:0000256" key="7">
    <source>
        <dbReference type="SAM" id="MobiDB-lite"/>
    </source>
</evidence>
<protein>
    <submittedName>
        <fullName evidence="11">Uncharacterized protein</fullName>
    </submittedName>
</protein>
<evidence type="ECO:0000313" key="12">
    <source>
        <dbReference type="Proteomes" id="UP000184330"/>
    </source>
</evidence>
<dbReference type="PANTHER" id="PTHR43840">
    <property type="entry name" value="MITOCHONDRIAL METAL TRANSPORTER 1-RELATED"/>
    <property type="match status" value="1"/>
</dbReference>
<organism evidence="11 12">
    <name type="scientific">Phialocephala subalpina</name>
    <dbReference type="NCBI Taxonomy" id="576137"/>
    <lineage>
        <taxon>Eukaryota</taxon>
        <taxon>Fungi</taxon>
        <taxon>Dikarya</taxon>
        <taxon>Ascomycota</taxon>
        <taxon>Pezizomycotina</taxon>
        <taxon>Leotiomycetes</taxon>
        <taxon>Helotiales</taxon>
        <taxon>Mollisiaceae</taxon>
        <taxon>Phialocephala</taxon>
        <taxon>Phialocephala fortinii species complex</taxon>
    </lineage>
</organism>
<dbReference type="FunFam" id="1.20.1510.10:FF:000005">
    <property type="entry name" value="Putative Cation diffusion facilitator 1"/>
    <property type="match status" value="1"/>
</dbReference>
<dbReference type="Pfam" id="PF01545">
    <property type="entry name" value="Cation_efflux"/>
    <property type="match status" value="1"/>
</dbReference>
<dbReference type="InterPro" id="IPR027469">
    <property type="entry name" value="Cation_efflux_TMD_sf"/>
</dbReference>
<evidence type="ECO:0000256" key="2">
    <source>
        <dbReference type="ARBA" id="ARBA00022448"/>
    </source>
</evidence>
<feature type="transmembrane region" description="Helical" evidence="8">
    <location>
        <begin position="167"/>
        <end position="188"/>
    </location>
</feature>
<dbReference type="GO" id="GO:0016020">
    <property type="term" value="C:membrane"/>
    <property type="evidence" value="ECO:0007669"/>
    <property type="project" value="InterPro"/>
</dbReference>
<dbReference type="InterPro" id="IPR027470">
    <property type="entry name" value="Cation_efflux_CTD"/>
</dbReference>
<name>A0A1L7XAW6_9HELO</name>
<dbReference type="InterPro" id="IPR058533">
    <property type="entry name" value="Cation_efflux_TM"/>
</dbReference>
<dbReference type="Gene3D" id="3.30.70.1350">
    <property type="entry name" value="Cation efflux protein, cytoplasmic domain"/>
    <property type="match status" value="1"/>
</dbReference>
<dbReference type="GO" id="GO:0008324">
    <property type="term" value="F:monoatomic cation transmembrane transporter activity"/>
    <property type="evidence" value="ECO:0007669"/>
    <property type="project" value="InterPro"/>
</dbReference>
<feature type="transmembrane region" description="Helical" evidence="8">
    <location>
        <begin position="332"/>
        <end position="352"/>
    </location>
</feature>
<dbReference type="InterPro" id="IPR002524">
    <property type="entry name" value="Cation_efflux"/>
</dbReference>
<dbReference type="SUPFAM" id="SSF161111">
    <property type="entry name" value="Cation efflux protein transmembrane domain-like"/>
    <property type="match status" value="1"/>
</dbReference>
<feature type="domain" description="Cation efflux protein cytoplasmic" evidence="10">
    <location>
        <begin position="383"/>
        <end position="443"/>
    </location>
</feature>
<keyword evidence="12" id="KW-1185">Reference proteome</keyword>
<dbReference type="NCBIfam" id="TIGR01297">
    <property type="entry name" value="CDF"/>
    <property type="match status" value="1"/>
</dbReference>
<evidence type="ECO:0000313" key="11">
    <source>
        <dbReference type="EMBL" id="CZR62136.1"/>
    </source>
</evidence>
<proteinExistence type="predicted"/>
<keyword evidence="3 8" id="KW-0812">Transmembrane</keyword>
<dbReference type="OrthoDB" id="78296at2759"/>
<gene>
    <name evidence="11" type="ORF">PAC_12033</name>
</gene>
<feature type="transmembrane region" description="Helical" evidence="8">
    <location>
        <begin position="236"/>
        <end position="255"/>
    </location>
</feature>
<dbReference type="Gene3D" id="1.20.1510.10">
    <property type="entry name" value="Cation efflux protein transmembrane domain"/>
    <property type="match status" value="1"/>
</dbReference>
<feature type="compositionally biased region" description="Polar residues" evidence="7">
    <location>
        <begin position="61"/>
        <end position="97"/>
    </location>
</feature>
<sequence>MSKICGPTVRFEEWETEDLIPVVFQFRTDNQTDLSQSTPPQATEAISRDPSSETAVPASNLAMTESQARTVTQDNSITSSEAQRNLSNDDNTITAASNDPYALEHSKRADVTRRSILIDHPQGKKKVRKIKKYYNRQNALIDSYLGSADEEALEHEDALKNGGKIKFAIYGSSTVNFFLFIIQLYAAVSTGSLSLFGTAADAFMDLVSSIVMVVTSRLAAKPNVKKFPVGRKRVETVGIILFCALMTTVSVELIIESGRSLGSGPRNDDALDLIPLLFVGIAIFSKGCMFIYCFLLRRYPAAHIFMQDHRNDIVVNVFGLIMSIVGTHFKKVWFLDPVGAICIAILILSSWASTAFEHMWYLVGKTAPQDFLNKLVYVSVTHDPKILKIDTARAYHAGDKYYVEVDVIMGQDEKLKTTHDVAEKLQRKLEGLADVERAFVHVDYDGDHNIAEEHKPLYSPQEEKAPFLERIKEKMPFRTRTNEASEGSSHQGV</sequence>
<feature type="region of interest" description="Disordered" evidence="7">
    <location>
        <begin position="31"/>
        <end position="107"/>
    </location>
</feature>
<dbReference type="PANTHER" id="PTHR43840:SF13">
    <property type="entry name" value="CATION EFFLUX PROTEIN CYTOPLASMIC DOMAIN-CONTAINING PROTEIN"/>
    <property type="match status" value="1"/>
</dbReference>
<dbReference type="InterPro" id="IPR036837">
    <property type="entry name" value="Cation_efflux_CTD_sf"/>
</dbReference>
<evidence type="ECO:0000256" key="6">
    <source>
        <dbReference type="ARBA" id="ARBA00023136"/>
    </source>
</evidence>
<evidence type="ECO:0000256" key="5">
    <source>
        <dbReference type="ARBA" id="ARBA00023065"/>
    </source>
</evidence>
<dbReference type="GO" id="GO:0012505">
    <property type="term" value="C:endomembrane system"/>
    <property type="evidence" value="ECO:0007669"/>
    <property type="project" value="UniProtKB-SubCell"/>
</dbReference>
<accession>A0A1L7XAW6</accession>
<dbReference type="SUPFAM" id="SSF160240">
    <property type="entry name" value="Cation efflux protein cytoplasmic domain-like"/>
    <property type="match status" value="1"/>
</dbReference>
<evidence type="ECO:0000259" key="10">
    <source>
        <dbReference type="Pfam" id="PF16916"/>
    </source>
</evidence>
<dbReference type="Proteomes" id="UP000184330">
    <property type="component" value="Unassembled WGS sequence"/>
</dbReference>
<evidence type="ECO:0000256" key="8">
    <source>
        <dbReference type="SAM" id="Phobius"/>
    </source>
</evidence>
<comment type="subcellular location">
    <subcellularLocation>
        <location evidence="1">Endomembrane system</location>
        <topology evidence="1">Multi-pass membrane protein</topology>
    </subcellularLocation>
</comment>
<evidence type="ECO:0000259" key="9">
    <source>
        <dbReference type="Pfam" id="PF01545"/>
    </source>
</evidence>